<sequence>MAPTVIAMRCEAPCLHGWSSLPCLSNKKKKRMQGNCAEYGKKGSKENYLLLENFHFRFTNPNMGQVSWSWWLCEGEGDHSAPLRHGDAK</sequence>
<dbReference type="Proteomes" id="UP000078555">
    <property type="component" value="Unassembled WGS sequence"/>
</dbReference>
<dbReference type="AlphaFoldDB" id="A0A1A8YHW1"/>
<dbReference type="EMBL" id="FLRD01000011">
    <property type="protein sequence ID" value="SBT31133.1"/>
    <property type="molecule type" value="Genomic_DNA"/>
</dbReference>
<name>A0A1A8YHW1_PLAOA</name>
<organism evidence="1 2">
    <name type="scientific">Plasmodium ovale wallikeri</name>
    <dbReference type="NCBI Taxonomy" id="864142"/>
    <lineage>
        <taxon>Eukaryota</taxon>
        <taxon>Sar</taxon>
        <taxon>Alveolata</taxon>
        <taxon>Apicomplexa</taxon>
        <taxon>Aconoidasida</taxon>
        <taxon>Haemosporida</taxon>
        <taxon>Plasmodiidae</taxon>
        <taxon>Plasmodium</taxon>
        <taxon>Plasmodium (Plasmodium)</taxon>
    </lineage>
</organism>
<keyword evidence="2" id="KW-1185">Reference proteome</keyword>
<evidence type="ECO:0000313" key="1">
    <source>
        <dbReference type="EMBL" id="SBT31133.1"/>
    </source>
</evidence>
<reference evidence="2" key="1">
    <citation type="submission" date="2016-05" db="EMBL/GenBank/DDBJ databases">
        <authorList>
            <person name="Naeem Raeece"/>
        </authorList>
    </citation>
    <scope>NUCLEOTIDE SEQUENCE [LARGE SCALE GENOMIC DNA]</scope>
</reference>
<proteinExistence type="predicted"/>
<protein>
    <submittedName>
        <fullName evidence="1">Uncharacterized protein</fullName>
    </submittedName>
</protein>
<accession>A0A1A8YHW1</accession>
<evidence type="ECO:0000313" key="2">
    <source>
        <dbReference type="Proteomes" id="UP000078555"/>
    </source>
</evidence>
<gene>
    <name evidence="1" type="ORF">POVWA1_005670</name>
</gene>